<feature type="repeat" description="WD" evidence="1">
    <location>
        <begin position="887"/>
        <end position="924"/>
    </location>
</feature>
<evidence type="ECO:0000313" key="6">
    <source>
        <dbReference type="Proteomes" id="UP000007264"/>
    </source>
</evidence>
<proteinExistence type="predicted"/>
<dbReference type="InterPro" id="IPR050865">
    <property type="entry name" value="BEACH_Domain"/>
</dbReference>
<keyword evidence="6" id="KW-1185">Reference proteome</keyword>
<dbReference type="PANTHER" id="PTHR13743:SF123">
    <property type="entry name" value="PROTEIN FAN"/>
    <property type="match status" value="1"/>
</dbReference>
<dbReference type="Pfam" id="PF02138">
    <property type="entry name" value="Beach"/>
    <property type="match status" value="1"/>
</dbReference>
<evidence type="ECO:0000259" key="4">
    <source>
        <dbReference type="PROSITE" id="PS51783"/>
    </source>
</evidence>
<dbReference type="InterPro" id="IPR057496">
    <property type="entry name" value="FAN-like_PH"/>
</dbReference>
<dbReference type="InterPro" id="IPR011993">
    <property type="entry name" value="PH-like_dom_sf"/>
</dbReference>
<comment type="caution">
    <text evidence="5">The sequence shown here is derived from an EMBL/GenBank/DDBJ whole genome shotgun (WGS) entry which is preliminary data.</text>
</comment>
<dbReference type="PANTHER" id="PTHR13743">
    <property type="entry name" value="BEIGE/BEACH-RELATED"/>
    <property type="match status" value="1"/>
</dbReference>
<dbReference type="InterPro" id="IPR015943">
    <property type="entry name" value="WD40/YVTN_repeat-like_dom_sf"/>
</dbReference>
<feature type="domain" description="BEACH" evidence="3">
    <location>
        <begin position="294"/>
        <end position="583"/>
    </location>
</feature>
<dbReference type="EMBL" id="AGSI01000001">
    <property type="protein sequence ID" value="EIE27443.1"/>
    <property type="molecule type" value="Genomic_DNA"/>
</dbReference>
<keyword evidence="1" id="KW-0853">WD repeat</keyword>
<evidence type="ECO:0000256" key="2">
    <source>
        <dbReference type="SAM" id="MobiDB-lite"/>
    </source>
</evidence>
<dbReference type="InterPro" id="IPR001680">
    <property type="entry name" value="WD40_rpt"/>
</dbReference>
<dbReference type="Gene3D" id="1.10.1540.10">
    <property type="entry name" value="BEACH domain"/>
    <property type="match status" value="1"/>
</dbReference>
<dbReference type="SUPFAM" id="SSF81837">
    <property type="entry name" value="BEACH domain"/>
    <property type="match status" value="1"/>
</dbReference>
<evidence type="ECO:0000259" key="3">
    <source>
        <dbReference type="PROSITE" id="PS50197"/>
    </source>
</evidence>
<organism evidence="5 6">
    <name type="scientific">Coccomyxa subellipsoidea (strain C-169)</name>
    <name type="common">Green microalga</name>
    <dbReference type="NCBI Taxonomy" id="574566"/>
    <lineage>
        <taxon>Eukaryota</taxon>
        <taxon>Viridiplantae</taxon>
        <taxon>Chlorophyta</taxon>
        <taxon>core chlorophytes</taxon>
        <taxon>Trebouxiophyceae</taxon>
        <taxon>Trebouxiophyceae incertae sedis</taxon>
        <taxon>Coccomyxaceae</taxon>
        <taxon>Coccomyxa</taxon>
        <taxon>Coccomyxa subellipsoidea</taxon>
    </lineage>
</organism>
<dbReference type="Gene3D" id="2.130.10.10">
    <property type="entry name" value="YVTN repeat-like/Quinoprotein amine dehydrogenase"/>
    <property type="match status" value="1"/>
</dbReference>
<dbReference type="CDD" id="cd06071">
    <property type="entry name" value="Beach"/>
    <property type="match status" value="1"/>
</dbReference>
<feature type="region of interest" description="Disordered" evidence="2">
    <location>
        <begin position="664"/>
        <end position="703"/>
    </location>
</feature>
<dbReference type="RefSeq" id="XP_005651987.1">
    <property type="nucleotide sequence ID" value="XM_005651930.1"/>
</dbReference>
<dbReference type="Proteomes" id="UP000007264">
    <property type="component" value="Unassembled WGS sequence"/>
</dbReference>
<evidence type="ECO:0000256" key="1">
    <source>
        <dbReference type="PROSITE-ProRule" id="PRU00221"/>
    </source>
</evidence>
<dbReference type="InterPro" id="IPR036372">
    <property type="entry name" value="BEACH_dom_sf"/>
</dbReference>
<dbReference type="InterPro" id="IPR036322">
    <property type="entry name" value="WD40_repeat_dom_sf"/>
</dbReference>
<dbReference type="Gene3D" id="2.30.29.30">
    <property type="entry name" value="Pleckstrin-homology domain (PH domain)/Phosphotyrosine-binding domain (PTB)"/>
    <property type="match status" value="1"/>
</dbReference>
<dbReference type="SUPFAM" id="SSF50729">
    <property type="entry name" value="PH domain-like"/>
    <property type="match status" value="1"/>
</dbReference>
<dbReference type="InterPro" id="IPR023362">
    <property type="entry name" value="PH-BEACH_dom"/>
</dbReference>
<dbReference type="PROSITE" id="PS50197">
    <property type="entry name" value="BEACH"/>
    <property type="match status" value="1"/>
</dbReference>
<dbReference type="GeneID" id="17045458"/>
<dbReference type="Pfam" id="PF00400">
    <property type="entry name" value="WD40"/>
    <property type="match status" value="2"/>
</dbReference>
<dbReference type="Pfam" id="PF25400">
    <property type="entry name" value="PH_FAN"/>
    <property type="match status" value="1"/>
</dbReference>
<dbReference type="eggNOG" id="KOG1786">
    <property type="taxonomic scope" value="Eukaryota"/>
</dbReference>
<dbReference type="STRING" id="574566.I0Z9X4"/>
<dbReference type="SUPFAM" id="SSF50978">
    <property type="entry name" value="WD40 repeat-like"/>
    <property type="match status" value="1"/>
</dbReference>
<dbReference type="OrthoDB" id="26681at2759"/>
<dbReference type="AlphaFoldDB" id="I0Z9X4"/>
<evidence type="ECO:0000313" key="5">
    <source>
        <dbReference type="EMBL" id="EIE27443.1"/>
    </source>
</evidence>
<dbReference type="SMART" id="SM00320">
    <property type="entry name" value="WD40"/>
    <property type="match status" value="5"/>
</dbReference>
<gene>
    <name evidence="5" type="ORF">COCSUDRAFT_45865</name>
</gene>
<sequence>MFGTRKAPKRFSLLLLEEGEDYVEDWVAEARWPSNVSGNWQGLPKLQGRLRLCSKSIFFEPDDVRNPIVRLPLSQVQRMEPEGKQSFGMATQLVVKMRANMADAPYVFEKGAITSWHFHLAYAQLSGFMPVAHHYLAASRLPYSERDEALQALARERMAAAAFDTSRLVDFTERVQISLAAAQLTPLVRESGRLVVTDRRVYFQPLHNVTGDSPVRVHALADVAAVARRRSSLKPTGLEIFFIDAGGSASGPSVFFAFGSELERDDAAAAIADQPSVGANLPGGRAVASACGSILEAEGGWLQRVTGAWQAGKISNRDYLLFCNLAAGRSFNDLTQWPVFPWVLADYTSAKLDLNDPAVFRDLSKPVGALNPARLELFRERFREMPRGEGLDSPFMYGSHYSCPGYVMFWMVRAAPGHLLRLQGGRFDAPDRLFCSIKEAWDSVTASTADVKELIPEFFLSDTSFLVNADHLALGTRQNGRAVNDVELPQWAHSPQHFLALQRAALESPFVSANLHHWINLIFGYKQRGKAAVEADNVFHHLTYGGSGETAPMSRHERAALEVQINEFGQCPRQIFHSPHAPRLVCPPAPNIDGAAEAAADAAGSPNKYGRRTGTEAGSELSLALLATIREAVASPSPHLDVPLEVPDMLAKLDVLAQRKRQEELLRSSEADDASTSSLDTQAERETAPVPLRGAPSRLRNWSGRLGSQITSLRGTLSPTADNVGNVTSTLKGLFQRQGSAGNGHGYRAQPQQAGFCAEGFSEWGLQGGHAVQTRETVPWPPGFRDRLPERPTRRIVAQQGAVNAAAAARTEDGPLVYCVGQTGTLKIYSLESGAQVRSAKLADVPCTCLALLDPQGDNLSSHPFALAGCYDNKVYATQHGRPLGSFGAHDDAVSCVLAPPAADHIITASWDCSVKTWSLAEGRAPWGGQPVMPSAELGEHDAGVWAADCDARGRLLVTGTEDGSVVALDARCRQTLWQVTVSQDYIGGLRLTPDGNMVVAAAADGLASLLEMRKGGARLSSVACGGPLRCAQTDGHLALLGTESGQVLFWDLGQQQGERRATAGGSSPGPDGMYRQLQASGSAVNALTQLDGSLITGHEDGALCLFSGQL</sequence>
<feature type="domain" description="BEACH-type PH" evidence="4">
    <location>
        <begin position="170"/>
        <end position="272"/>
    </location>
</feature>
<dbReference type="SMART" id="SM01026">
    <property type="entry name" value="Beach"/>
    <property type="match status" value="1"/>
</dbReference>
<name>I0Z9X4_COCSC</name>
<dbReference type="PROSITE" id="PS51783">
    <property type="entry name" value="PH_BEACH"/>
    <property type="match status" value="1"/>
</dbReference>
<dbReference type="KEGG" id="csl:COCSUDRAFT_45865"/>
<protein>
    <submittedName>
        <fullName evidence="5">Beach-domain-containing protein</fullName>
    </submittedName>
</protein>
<dbReference type="InterPro" id="IPR000409">
    <property type="entry name" value="BEACH_dom"/>
</dbReference>
<accession>I0Z9X4</accession>
<dbReference type="PROSITE" id="PS50082">
    <property type="entry name" value="WD_REPEATS_2"/>
    <property type="match status" value="1"/>
</dbReference>
<reference evidence="5 6" key="1">
    <citation type="journal article" date="2012" name="Genome Biol.">
        <title>The genome of the polar eukaryotic microalga coccomyxa subellipsoidea reveals traits of cold adaptation.</title>
        <authorList>
            <person name="Blanc G."/>
            <person name="Agarkova I."/>
            <person name="Grimwood J."/>
            <person name="Kuo A."/>
            <person name="Brueggeman A."/>
            <person name="Dunigan D."/>
            <person name="Gurnon J."/>
            <person name="Ladunga I."/>
            <person name="Lindquist E."/>
            <person name="Lucas S."/>
            <person name="Pangilinan J."/>
            <person name="Proschold T."/>
            <person name="Salamov A."/>
            <person name="Schmutz J."/>
            <person name="Weeks D."/>
            <person name="Yamada T."/>
            <person name="Claverie J.M."/>
            <person name="Grigoriev I."/>
            <person name="Van Etten J."/>
            <person name="Lomsadze A."/>
            <person name="Borodovsky M."/>
        </authorList>
    </citation>
    <scope>NUCLEOTIDE SEQUENCE [LARGE SCALE GENOMIC DNA]</scope>
    <source>
        <strain evidence="5 6">C-169</strain>
    </source>
</reference>